<keyword evidence="3" id="KW-0964">Secreted</keyword>
<dbReference type="PANTHER" id="PTHR24276:SF91">
    <property type="entry name" value="AT26814P-RELATED"/>
    <property type="match status" value="1"/>
</dbReference>
<evidence type="ECO:0000256" key="6">
    <source>
        <dbReference type="ARBA" id="ARBA00022825"/>
    </source>
</evidence>
<dbReference type="SUPFAM" id="SSF50494">
    <property type="entry name" value="Trypsin-like serine proteases"/>
    <property type="match status" value="1"/>
</dbReference>
<keyword evidence="6 11" id="KW-0720">Serine protease</keyword>
<dbReference type="InterPro" id="IPR033116">
    <property type="entry name" value="TRYPSIN_SER"/>
</dbReference>
<gene>
    <name evidence="14" type="ORF">KPH14_012265</name>
</gene>
<dbReference type="PROSITE" id="PS00135">
    <property type="entry name" value="TRYPSIN_SER"/>
    <property type="match status" value="1"/>
</dbReference>
<evidence type="ECO:0000256" key="11">
    <source>
        <dbReference type="RuleBase" id="RU363034"/>
    </source>
</evidence>
<keyword evidence="12" id="KW-0732">Signal</keyword>
<dbReference type="InterPro" id="IPR043504">
    <property type="entry name" value="Peptidase_S1_PA_chymotrypsin"/>
</dbReference>
<dbReference type="FunFam" id="2.40.10.10:FF:000047">
    <property type="entry name" value="Trypsin eta"/>
    <property type="match status" value="1"/>
</dbReference>
<feature type="signal peptide" evidence="12">
    <location>
        <begin position="1"/>
        <end position="16"/>
    </location>
</feature>
<dbReference type="AlphaFoldDB" id="A0AAD9RDY4"/>
<proteinExistence type="inferred from homology"/>
<comment type="subcellular location">
    <subcellularLocation>
        <location evidence="1">Secreted</location>
        <location evidence="1">Extracellular space</location>
    </subcellularLocation>
</comment>
<dbReference type="PANTHER" id="PTHR24276">
    <property type="entry name" value="POLYSERASE-RELATED"/>
    <property type="match status" value="1"/>
</dbReference>
<reference evidence="14" key="1">
    <citation type="submission" date="2021-08" db="EMBL/GenBank/DDBJ databases">
        <authorList>
            <person name="Misof B."/>
            <person name="Oliver O."/>
            <person name="Podsiadlowski L."/>
            <person name="Donath A."/>
            <person name="Peters R."/>
            <person name="Mayer C."/>
            <person name="Rust J."/>
            <person name="Gunkel S."/>
            <person name="Lesny P."/>
            <person name="Martin S."/>
            <person name="Oeyen J.P."/>
            <person name="Petersen M."/>
            <person name="Panagiotis P."/>
            <person name="Wilbrandt J."/>
            <person name="Tanja T."/>
        </authorList>
    </citation>
    <scope>NUCLEOTIDE SEQUENCE</scope>
    <source>
        <strain evidence="14">GBR_01_08_01A</strain>
        <tissue evidence="14">Thorax + abdomen</tissue>
    </source>
</reference>
<dbReference type="InterPro" id="IPR001314">
    <property type="entry name" value="Peptidase_S1A"/>
</dbReference>
<dbReference type="Proteomes" id="UP001258017">
    <property type="component" value="Unassembled WGS sequence"/>
</dbReference>
<evidence type="ECO:0000256" key="12">
    <source>
        <dbReference type="SAM" id="SignalP"/>
    </source>
</evidence>
<dbReference type="InterPro" id="IPR018114">
    <property type="entry name" value="TRYPSIN_HIS"/>
</dbReference>
<evidence type="ECO:0000313" key="15">
    <source>
        <dbReference type="Proteomes" id="UP001258017"/>
    </source>
</evidence>
<dbReference type="EMBL" id="JAIFRP010000734">
    <property type="protein sequence ID" value="KAK2577965.1"/>
    <property type="molecule type" value="Genomic_DNA"/>
</dbReference>
<dbReference type="Gene3D" id="2.40.10.10">
    <property type="entry name" value="Trypsin-like serine proteases"/>
    <property type="match status" value="1"/>
</dbReference>
<protein>
    <recommendedName>
        <fullName evidence="9">Chymotrypsin-2</fullName>
        <ecNumber evidence="8">3.4.21.1</ecNumber>
    </recommendedName>
    <alternativeName>
        <fullName evidence="10">Chymotrypsin II</fullName>
    </alternativeName>
</protein>
<comment type="similarity">
    <text evidence="2">Belongs to the peptidase S1 family.</text>
</comment>
<evidence type="ECO:0000256" key="3">
    <source>
        <dbReference type="ARBA" id="ARBA00022525"/>
    </source>
</evidence>
<dbReference type="PROSITE" id="PS50240">
    <property type="entry name" value="TRYPSIN_DOM"/>
    <property type="match status" value="1"/>
</dbReference>
<keyword evidence="4 11" id="KW-0645">Protease</keyword>
<dbReference type="PRINTS" id="PR00722">
    <property type="entry name" value="CHYMOTRYPSIN"/>
</dbReference>
<sequence length="263" mass="28363">MKNLFVLAVLVMAASALPSNLPNWRDNIYPTGRIINGEDTTISQVPYQASIELFGKHNCGGSIISSEWILTAGHCASWPASYYGVRTGSDTSGNGGKLHSVAGVYRHEGYTTTIKGVPKNDIALFRLQAPIELNEKQQPVILYDKDEEVETGSYAVITGYGITETGKISIILKTVSVPIMDRQTCFNAYTRFGGIQEHQICAAYPEGGKDACAGDSGGPLTIRGRQAGIVSWGNGCAVKGNPGVYTEVSKYRDWITKTTGLNF</sequence>
<dbReference type="InterPro" id="IPR050430">
    <property type="entry name" value="Peptidase_S1"/>
</dbReference>
<dbReference type="PROSITE" id="PS00134">
    <property type="entry name" value="TRYPSIN_HIS"/>
    <property type="match status" value="1"/>
</dbReference>
<dbReference type="GO" id="GO:0004252">
    <property type="term" value="F:serine-type endopeptidase activity"/>
    <property type="evidence" value="ECO:0007669"/>
    <property type="project" value="UniProtKB-EC"/>
</dbReference>
<dbReference type="SMART" id="SM00020">
    <property type="entry name" value="Tryp_SPc"/>
    <property type="match status" value="1"/>
</dbReference>
<evidence type="ECO:0000313" key="14">
    <source>
        <dbReference type="EMBL" id="KAK2577965.1"/>
    </source>
</evidence>
<evidence type="ECO:0000259" key="13">
    <source>
        <dbReference type="PROSITE" id="PS50240"/>
    </source>
</evidence>
<reference evidence="14" key="2">
    <citation type="journal article" date="2023" name="Commun. Biol.">
        <title>Intrasexual cuticular hydrocarbon dimorphism in a wasp sheds light on hydrocarbon biosynthesis genes in Hymenoptera.</title>
        <authorList>
            <person name="Moris V.C."/>
            <person name="Podsiadlowski L."/>
            <person name="Martin S."/>
            <person name="Oeyen J.P."/>
            <person name="Donath A."/>
            <person name="Petersen M."/>
            <person name="Wilbrandt J."/>
            <person name="Misof B."/>
            <person name="Liedtke D."/>
            <person name="Thamm M."/>
            <person name="Scheiner R."/>
            <person name="Schmitt T."/>
            <person name="Niehuis O."/>
        </authorList>
    </citation>
    <scope>NUCLEOTIDE SEQUENCE</scope>
    <source>
        <strain evidence="14">GBR_01_08_01A</strain>
    </source>
</reference>
<dbReference type="Pfam" id="PF00089">
    <property type="entry name" value="Trypsin"/>
    <property type="match status" value="1"/>
</dbReference>
<evidence type="ECO:0000256" key="4">
    <source>
        <dbReference type="ARBA" id="ARBA00022670"/>
    </source>
</evidence>
<keyword evidence="15" id="KW-1185">Reference proteome</keyword>
<keyword evidence="7" id="KW-1015">Disulfide bond</keyword>
<dbReference type="GO" id="GO:0016485">
    <property type="term" value="P:protein processing"/>
    <property type="evidence" value="ECO:0007669"/>
    <property type="project" value="UniProtKB-ARBA"/>
</dbReference>
<name>A0AAD9RDY4_9HYME</name>
<keyword evidence="5 11" id="KW-0378">Hydrolase</keyword>
<organism evidence="14 15">
    <name type="scientific">Odynerus spinipes</name>
    <dbReference type="NCBI Taxonomy" id="1348599"/>
    <lineage>
        <taxon>Eukaryota</taxon>
        <taxon>Metazoa</taxon>
        <taxon>Ecdysozoa</taxon>
        <taxon>Arthropoda</taxon>
        <taxon>Hexapoda</taxon>
        <taxon>Insecta</taxon>
        <taxon>Pterygota</taxon>
        <taxon>Neoptera</taxon>
        <taxon>Endopterygota</taxon>
        <taxon>Hymenoptera</taxon>
        <taxon>Apocrita</taxon>
        <taxon>Aculeata</taxon>
        <taxon>Vespoidea</taxon>
        <taxon>Vespidae</taxon>
        <taxon>Eumeninae</taxon>
        <taxon>Odynerus</taxon>
    </lineage>
</organism>
<feature type="chain" id="PRO_5042163800" description="Chymotrypsin-2" evidence="12">
    <location>
        <begin position="17"/>
        <end position="263"/>
    </location>
</feature>
<dbReference type="GO" id="GO:0005576">
    <property type="term" value="C:extracellular region"/>
    <property type="evidence" value="ECO:0007669"/>
    <property type="project" value="UniProtKB-SubCell"/>
</dbReference>
<dbReference type="CDD" id="cd00190">
    <property type="entry name" value="Tryp_SPc"/>
    <property type="match status" value="1"/>
</dbReference>
<feature type="domain" description="Peptidase S1" evidence="13">
    <location>
        <begin position="34"/>
        <end position="260"/>
    </location>
</feature>
<evidence type="ECO:0000256" key="7">
    <source>
        <dbReference type="ARBA" id="ARBA00023157"/>
    </source>
</evidence>
<evidence type="ECO:0000256" key="5">
    <source>
        <dbReference type="ARBA" id="ARBA00022801"/>
    </source>
</evidence>
<dbReference type="InterPro" id="IPR001254">
    <property type="entry name" value="Trypsin_dom"/>
</dbReference>
<evidence type="ECO:0000256" key="10">
    <source>
        <dbReference type="ARBA" id="ARBA00075128"/>
    </source>
</evidence>
<comment type="caution">
    <text evidence="14">The sequence shown here is derived from an EMBL/GenBank/DDBJ whole genome shotgun (WGS) entry which is preliminary data.</text>
</comment>
<evidence type="ECO:0000256" key="9">
    <source>
        <dbReference type="ARBA" id="ARBA00074500"/>
    </source>
</evidence>
<evidence type="ECO:0000256" key="1">
    <source>
        <dbReference type="ARBA" id="ARBA00004239"/>
    </source>
</evidence>
<dbReference type="InterPro" id="IPR009003">
    <property type="entry name" value="Peptidase_S1_PA"/>
</dbReference>
<evidence type="ECO:0000256" key="8">
    <source>
        <dbReference type="ARBA" id="ARBA00044036"/>
    </source>
</evidence>
<dbReference type="EC" id="3.4.21.1" evidence="8"/>
<evidence type="ECO:0000256" key="2">
    <source>
        <dbReference type="ARBA" id="ARBA00007664"/>
    </source>
</evidence>
<accession>A0AAD9RDY4</accession>